<gene>
    <name evidence="2" type="ORF">KCMC57_48290</name>
</gene>
<keyword evidence="1" id="KW-0732">Signal</keyword>
<dbReference type="AlphaFoldDB" id="A0AB33K3T3"/>
<accession>A0AB33K3T3</accession>
<protein>
    <submittedName>
        <fullName evidence="2">Uncharacterized protein</fullName>
    </submittedName>
</protein>
<sequence>MLSRRAALLLAAAGLVQLSPPAARPAGGPVPTPAAPAGADAALVRPRIEALLADRARALLRLDRTALAAGVAPARRPAEQAGLTRLAQLPLAELSYRITDFTEPVGATLTLAVELGWRVAGFDDHPAVLTRRIGCELVDGEWLLSTEQPVGGAALWDLGEVRAARGGHSIALGRAEPAALAAAVATADRAVPLVTEVWGGDWPGRLLLVLPATGEEFAQLLGVSAAGYQGIAAVTTAAAGAPLNSPADRVLVNPQAYAGLSELGRRVVTVHEATHVATRADTRPWTPLWLSEGVADYTGYRGTGRSPGQIAPELARAAAAKGFTAVLPADTDFAAGSAGIGLAYELAWSACDLIARRYGEQRLVGFYRAAGATEPTGGREEWLDGLCRARLGLGLADFIRQWGEDLHQRYAH</sequence>
<name>A0AB33K3T3_9ACTN</name>
<evidence type="ECO:0000313" key="2">
    <source>
        <dbReference type="EMBL" id="BFP48461.1"/>
    </source>
</evidence>
<organism evidence="2">
    <name type="scientific">Kitasatospora sp. CMC57</name>
    <dbReference type="NCBI Taxonomy" id="3231513"/>
    <lineage>
        <taxon>Bacteria</taxon>
        <taxon>Bacillati</taxon>
        <taxon>Actinomycetota</taxon>
        <taxon>Actinomycetes</taxon>
        <taxon>Kitasatosporales</taxon>
        <taxon>Streptomycetaceae</taxon>
        <taxon>Kitasatospora</taxon>
    </lineage>
</organism>
<feature type="signal peptide" evidence="1">
    <location>
        <begin position="1"/>
        <end position="25"/>
    </location>
</feature>
<dbReference type="RefSeq" id="WP_407990678.1">
    <property type="nucleotide sequence ID" value="NZ_AP035881.2"/>
</dbReference>
<dbReference type="EMBL" id="AP035881">
    <property type="protein sequence ID" value="BFP48461.1"/>
    <property type="molecule type" value="Genomic_DNA"/>
</dbReference>
<feature type="chain" id="PRO_5044225114" evidence="1">
    <location>
        <begin position="26"/>
        <end position="412"/>
    </location>
</feature>
<evidence type="ECO:0000256" key="1">
    <source>
        <dbReference type="SAM" id="SignalP"/>
    </source>
</evidence>
<reference evidence="2" key="1">
    <citation type="submission" date="2024-07" db="EMBL/GenBank/DDBJ databases">
        <title>Complete genome sequences of cellulolytic bacteria, Kitasatospora sp. CMC57 and Streptomyces sp. CMC78, isolated from Japanese agricultural soil.</title>
        <authorList>
            <person name="Hashimoto T."/>
            <person name="Ito M."/>
            <person name="Iwamoto M."/>
            <person name="Fukahori D."/>
            <person name="Shoda T."/>
            <person name="Sakoda M."/>
            <person name="Morohoshi T."/>
            <person name="Mitsuboshi M."/>
            <person name="Nishizawa T."/>
        </authorList>
    </citation>
    <scope>NUCLEOTIDE SEQUENCE</scope>
    <source>
        <strain evidence="2">CMC57</strain>
    </source>
</reference>
<proteinExistence type="predicted"/>